<dbReference type="AlphaFoldDB" id="A0A8H3IT88"/>
<evidence type="ECO:0000313" key="3">
    <source>
        <dbReference type="Proteomes" id="UP000664203"/>
    </source>
</evidence>
<protein>
    <submittedName>
        <fullName evidence="2">Uncharacterized protein</fullName>
    </submittedName>
</protein>
<evidence type="ECO:0000313" key="2">
    <source>
        <dbReference type="EMBL" id="CAF9931073.1"/>
    </source>
</evidence>
<dbReference type="Proteomes" id="UP000664203">
    <property type="component" value="Unassembled WGS sequence"/>
</dbReference>
<evidence type="ECO:0000256" key="1">
    <source>
        <dbReference type="SAM" id="MobiDB-lite"/>
    </source>
</evidence>
<dbReference type="EMBL" id="CAJPDR010000299">
    <property type="protein sequence ID" value="CAF9931073.1"/>
    <property type="molecule type" value="Genomic_DNA"/>
</dbReference>
<keyword evidence="3" id="KW-1185">Reference proteome</keyword>
<feature type="region of interest" description="Disordered" evidence="1">
    <location>
        <begin position="146"/>
        <end position="169"/>
    </location>
</feature>
<sequence>MRPVNWTREPGGCHLSDFESHDCAILDKFLAKPKENIIQFATDLERRHHIERILRAVTKLIDHFKPIAKTRDTISRYALEITKTEEKWRQELSRWKIRHAAAKRNIEATGSIEELQMLLSDEDGLVIGLEGFGLFEAFQKSVEPVSEPLAAGNKRPRANEGFSKSHLLD</sequence>
<reference evidence="2" key="1">
    <citation type="submission" date="2021-03" db="EMBL/GenBank/DDBJ databases">
        <authorList>
            <person name="Tagirdzhanova G."/>
        </authorList>
    </citation>
    <scope>NUCLEOTIDE SEQUENCE</scope>
</reference>
<accession>A0A8H3IT88</accession>
<comment type="caution">
    <text evidence="2">The sequence shown here is derived from an EMBL/GenBank/DDBJ whole genome shotgun (WGS) entry which is preliminary data.</text>
</comment>
<proteinExistence type="predicted"/>
<organism evidence="2 3">
    <name type="scientific">Alectoria fallacina</name>
    <dbReference type="NCBI Taxonomy" id="1903189"/>
    <lineage>
        <taxon>Eukaryota</taxon>
        <taxon>Fungi</taxon>
        <taxon>Dikarya</taxon>
        <taxon>Ascomycota</taxon>
        <taxon>Pezizomycotina</taxon>
        <taxon>Lecanoromycetes</taxon>
        <taxon>OSLEUM clade</taxon>
        <taxon>Lecanoromycetidae</taxon>
        <taxon>Lecanorales</taxon>
        <taxon>Lecanorineae</taxon>
        <taxon>Parmeliaceae</taxon>
        <taxon>Alectoria</taxon>
    </lineage>
</organism>
<dbReference type="OrthoDB" id="10410800at2759"/>
<gene>
    <name evidence="2" type="ORF">ALECFALPRED_004794</name>
</gene>
<name>A0A8H3IT88_9LECA</name>